<dbReference type="InterPro" id="IPR001054">
    <property type="entry name" value="A/G_cyclase"/>
</dbReference>
<organism evidence="2 3">
    <name type="scientific">Denitrobaculum tricleocarpae</name>
    <dbReference type="NCBI Taxonomy" id="2591009"/>
    <lineage>
        <taxon>Bacteria</taxon>
        <taxon>Pseudomonadati</taxon>
        <taxon>Pseudomonadota</taxon>
        <taxon>Alphaproteobacteria</taxon>
        <taxon>Rhodospirillales</taxon>
        <taxon>Rhodospirillaceae</taxon>
        <taxon>Denitrobaculum</taxon>
    </lineage>
</organism>
<dbReference type="GO" id="GO:0004016">
    <property type="term" value="F:adenylate cyclase activity"/>
    <property type="evidence" value="ECO:0007669"/>
    <property type="project" value="UniProtKB-ARBA"/>
</dbReference>
<accession>A0A545T7V7</accession>
<dbReference type="InterPro" id="IPR045983">
    <property type="entry name" value="GUC-dom-containing_N"/>
</dbReference>
<dbReference type="InterPro" id="IPR050697">
    <property type="entry name" value="Adenylyl/Guanylyl_Cyclase_3/4"/>
</dbReference>
<proteinExistence type="predicted"/>
<dbReference type="SUPFAM" id="SSF55961">
    <property type="entry name" value="Bet v1-like"/>
    <property type="match status" value="1"/>
</dbReference>
<dbReference type="PANTHER" id="PTHR43081">
    <property type="entry name" value="ADENYLATE CYCLASE, TERMINAL-DIFFERENTIATION SPECIFIC-RELATED"/>
    <property type="match status" value="1"/>
</dbReference>
<dbReference type="SMART" id="SM00044">
    <property type="entry name" value="CYCc"/>
    <property type="match status" value="1"/>
</dbReference>
<protein>
    <submittedName>
        <fullName evidence="2">Adenylate/guanylate cyclase domain-containing protein</fullName>
    </submittedName>
</protein>
<dbReference type="OrthoDB" id="7374210at2"/>
<dbReference type="CDD" id="cd07302">
    <property type="entry name" value="CHD"/>
    <property type="match status" value="1"/>
</dbReference>
<evidence type="ECO:0000313" key="2">
    <source>
        <dbReference type="EMBL" id="TQV73300.1"/>
    </source>
</evidence>
<dbReference type="Proteomes" id="UP000315252">
    <property type="component" value="Unassembled WGS sequence"/>
</dbReference>
<dbReference type="Pfam" id="PF00211">
    <property type="entry name" value="Guanylate_cyc"/>
    <property type="match status" value="1"/>
</dbReference>
<gene>
    <name evidence="2" type="ORF">FKG95_25100</name>
</gene>
<feature type="domain" description="Guanylate cyclase" evidence="1">
    <location>
        <begin position="430"/>
        <end position="548"/>
    </location>
</feature>
<dbReference type="Pfam" id="PF19363">
    <property type="entry name" value="DUF5939"/>
    <property type="match status" value="1"/>
</dbReference>
<dbReference type="PROSITE" id="PS50125">
    <property type="entry name" value="GUANYLATE_CYCLASE_2"/>
    <property type="match status" value="1"/>
</dbReference>
<dbReference type="EMBL" id="VHSH01000011">
    <property type="protein sequence ID" value="TQV73300.1"/>
    <property type="molecule type" value="Genomic_DNA"/>
</dbReference>
<evidence type="ECO:0000259" key="1">
    <source>
        <dbReference type="PROSITE" id="PS50125"/>
    </source>
</evidence>
<sequence>MGKRYSRKYEWHFDAPREKLWPSLADTARFNEAAGLPKHDIEEIPQEDGSVVYLGHVRMGPISMSWRDWPVNWVTGEWFEHRRDFSKGPLKKLNALLRFIPEGEGCRCEYYLEAEAANLLGHLILSTSFFKGAGKTFGELAEDAGRFAVGDMPMAFRFQPPPPEPDVQARIDGIVTTIEESGHGHGLARRLADLVQSAQEVDLVHLRPVGLAREWGEQERNVIELCLEAARAGLLALRWDVLCPRCRVPKASVASLDALPRGAHCDTCNIDYDGDFSRNVELSFHPAPALRSISAGEYCLFGPMSTPHIVLQLTLQAGETRTEAMALAPGNYRLRSLEPGPEVDFDFEDGQALPELIADSECFEAVAGSQRDSITLHNRSQRPLTLVLEERPWVRDALTADRVTAMQAFRDLFSDQVLRPGDEVEVKRICLLFSDLQGSTALYGAIGDARAYHLVRDHFAFLAAIVRENNGAVVKTIGDAIMAAFADPADAVRAALAIQSKVESFNATRPGEGIVIKVGIHEGPSIAVTLNGRLDYFGSTVNMAARLQGTSRGGDVVISTNLAEDPAVAPLLAPLDPKVETTHLKGFDAPVEFLRIAPQNPAV</sequence>
<comment type="caution">
    <text evidence="2">The sequence shown here is derived from an EMBL/GenBank/DDBJ whole genome shotgun (WGS) entry which is preliminary data.</text>
</comment>
<reference evidence="2 3" key="1">
    <citation type="submission" date="2019-06" db="EMBL/GenBank/DDBJ databases">
        <title>Whole genome sequence for Rhodospirillaceae sp. R148.</title>
        <authorList>
            <person name="Wang G."/>
        </authorList>
    </citation>
    <scope>NUCLEOTIDE SEQUENCE [LARGE SCALE GENOMIC DNA]</scope>
    <source>
        <strain evidence="2 3">R148</strain>
    </source>
</reference>
<keyword evidence="3" id="KW-1185">Reference proteome</keyword>
<dbReference type="PANTHER" id="PTHR43081:SF19">
    <property type="entry name" value="PH-SENSITIVE ADENYLATE CYCLASE RV1264"/>
    <property type="match status" value="1"/>
</dbReference>
<dbReference type="InterPro" id="IPR029787">
    <property type="entry name" value="Nucleotide_cyclase"/>
</dbReference>
<dbReference type="GO" id="GO:0006171">
    <property type="term" value="P:cAMP biosynthetic process"/>
    <property type="evidence" value="ECO:0007669"/>
    <property type="project" value="TreeGrafter"/>
</dbReference>
<dbReference type="SUPFAM" id="SSF55073">
    <property type="entry name" value="Nucleotide cyclase"/>
    <property type="match status" value="1"/>
</dbReference>
<dbReference type="Gene3D" id="3.30.70.1230">
    <property type="entry name" value="Nucleotide cyclase"/>
    <property type="match status" value="1"/>
</dbReference>
<evidence type="ECO:0000313" key="3">
    <source>
        <dbReference type="Proteomes" id="UP000315252"/>
    </source>
</evidence>
<dbReference type="GO" id="GO:0035556">
    <property type="term" value="P:intracellular signal transduction"/>
    <property type="evidence" value="ECO:0007669"/>
    <property type="project" value="InterPro"/>
</dbReference>
<dbReference type="RefSeq" id="WP_142899200.1">
    <property type="nucleotide sequence ID" value="NZ_ML660062.1"/>
</dbReference>
<dbReference type="AlphaFoldDB" id="A0A545T7V7"/>
<name>A0A545T7V7_9PROT</name>